<keyword evidence="4 5" id="KW-0472">Membrane</keyword>
<evidence type="ECO:0000313" key="7">
    <source>
        <dbReference type="Proteomes" id="UP001556220"/>
    </source>
</evidence>
<keyword evidence="7" id="KW-1185">Reference proteome</keyword>
<protein>
    <submittedName>
        <fullName evidence="6">DoxX family protein</fullName>
    </submittedName>
</protein>
<feature type="transmembrane region" description="Helical" evidence="5">
    <location>
        <begin position="120"/>
        <end position="138"/>
    </location>
</feature>
<gene>
    <name evidence="6" type="ORF">ABQJ54_01345</name>
</gene>
<comment type="caution">
    <text evidence="6">The sequence shown here is derived from an EMBL/GenBank/DDBJ whole genome shotgun (WGS) entry which is preliminary data.</text>
</comment>
<reference evidence="6 7" key="1">
    <citation type="submission" date="2024-06" db="EMBL/GenBank/DDBJ databases">
        <authorList>
            <person name="Woo H."/>
        </authorList>
    </citation>
    <scope>NUCLEOTIDE SEQUENCE [LARGE SCALE GENOMIC DNA]</scope>
    <source>
        <strain evidence="6 7">Si-c</strain>
    </source>
</reference>
<organism evidence="6 7">
    <name type="scientific">Rhodanobacter lycopersici</name>
    <dbReference type="NCBI Taxonomy" id="3162487"/>
    <lineage>
        <taxon>Bacteria</taxon>
        <taxon>Pseudomonadati</taxon>
        <taxon>Pseudomonadota</taxon>
        <taxon>Gammaproteobacteria</taxon>
        <taxon>Lysobacterales</taxon>
        <taxon>Rhodanobacteraceae</taxon>
        <taxon>Rhodanobacter</taxon>
    </lineage>
</organism>
<feature type="transmembrane region" description="Helical" evidence="5">
    <location>
        <begin position="38"/>
        <end position="59"/>
    </location>
</feature>
<accession>A0ABV3Q981</accession>
<dbReference type="RefSeq" id="WP_367852484.1">
    <property type="nucleotide sequence ID" value="NZ_JBFOHK010000001.1"/>
</dbReference>
<sequence>MKILVLGQPAQPVGQSPVAPTTEKVGLMSKISWRQISAWALAAFFVAGSLSNIFAPPSIYREYLQWGYPHWFHFVTGSLELATAVLLARERTRLRGAALGCTVMLAALATVTLHGEYGHGIAPLVAATLSIVVGWIAWRKQLPS</sequence>
<name>A0ABV3Q981_9GAMM</name>
<evidence type="ECO:0000256" key="1">
    <source>
        <dbReference type="ARBA" id="ARBA00004141"/>
    </source>
</evidence>
<evidence type="ECO:0000256" key="4">
    <source>
        <dbReference type="ARBA" id="ARBA00023136"/>
    </source>
</evidence>
<keyword evidence="3 5" id="KW-1133">Transmembrane helix</keyword>
<evidence type="ECO:0000313" key="6">
    <source>
        <dbReference type="EMBL" id="MEW9570388.1"/>
    </source>
</evidence>
<evidence type="ECO:0000256" key="3">
    <source>
        <dbReference type="ARBA" id="ARBA00022989"/>
    </source>
</evidence>
<proteinExistence type="predicted"/>
<evidence type="ECO:0000256" key="2">
    <source>
        <dbReference type="ARBA" id="ARBA00022692"/>
    </source>
</evidence>
<comment type="subcellular location">
    <subcellularLocation>
        <location evidence="1">Membrane</location>
        <topology evidence="1">Multi-pass membrane protein</topology>
    </subcellularLocation>
</comment>
<keyword evidence="2 5" id="KW-0812">Transmembrane</keyword>
<dbReference type="Pfam" id="PF13564">
    <property type="entry name" value="DoxX_2"/>
    <property type="match status" value="1"/>
</dbReference>
<dbReference type="EMBL" id="JBFOHK010000001">
    <property type="protein sequence ID" value="MEW9570388.1"/>
    <property type="molecule type" value="Genomic_DNA"/>
</dbReference>
<feature type="transmembrane region" description="Helical" evidence="5">
    <location>
        <begin position="96"/>
        <end position="114"/>
    </location>
</feature>
<dbReference type="Proteomes" id="UP001556220">
    <property type="component" value="Unassembled WGS sequence"/>
</dbReference>
<evidence type="ECO:0000256" key="5">
    <source>
        <dbReference type="SAM" id="Phobius"/>
    </source>
</evidence>
<feature type="transmembrane region" description="Helical" evidence="5">
    <location>
        <begin position="71"/>
        <end position="89"/>
    </location>
</feature>
<dbReference type="InterPro" id="IPR032808">
    <property type="entry name" value="DoxX"/>
</dbReference>